<dbReference type="InterPro" id="IPR012340">
    <property type="entry name" value="NA-bd_OB-fold"/>
</dbReference>
<evidence type="ECO:0000313" key="4">
    <source>
        <dbReference type="EMBL" id="MBN3050849.1"/>
    </source>
</evidence>
<gene>
    <name evidence="4" type="ORF">H4F45_05010</name>
</gene>
<dbReference type="InterPro" id="IPR003512">
    <property type="entry name" value="Phage_M13_G5P_DNA-bd"/>
</dbReference>
<evidence type="ECO:0000256" key="3">
    <source>
        <dbReference type="ARBA" id="ARBA00030596"/>
    </source>
</evidence>
<proteinExistence type="predicted"/>
<keyword evidence="2 4" id="KW-0238">DNA-binding</keyword>
<comment type="caution">
    <text evidence="4">The sequence shown here is derived from an EMBL/GenBank/DDBJ whole genome shotgun (WGS) entry which is preliminary data.</text>
</comment>
<dbReference type="GO" id="GO:0006260">
    <property type="term" value="P:DNA replication"/>
    <property type="evidence" value="ECO:0007669"/>
    <property type="project" value="UniProtKB-KW"/>
</dbReference>
<sequence length="90" mass="10278">MIKVEIKPSQVTFESRSGVSTKTGKEYKMFEQLGYAWLGGDYPELIKINLEEGQLPYQAGFYTLHSSSFRVGSYNQLQIGRIVLIPEEKK</sequence>
<dbReference type="EMBL" id="JACGEP010000009">
    <property type="protein sequence ID" value="MBN3050849.1"/>
    <property type="molecule type" value="Genomic_DNA"/>
</dbReference>
<protein>
    <recommendedName>
        <fullName evidence="3">Single-stranded DNA-binding protein</fullName>
    </recommendedName>
</protein>
<keyword evidence="1" id="KW-0235">DNA replication</keyword>
<reference evidence="4" key="1">
    <citation type="submission" date="2020-07" db="EMBL/GenBank/DDBJ databases">
        <title>A pangenomic view of the genus Pectobacterium provides insights into genome organization, phylogeny, and virulence.</title>
        <authorList>
            <person name="Jonkheer E."/>
            <person name="Brankovics B."/>
            <person name="Houwers I."/>
            <person name="Van Der Wolf J."/>
            <person name="Bonants P."/>
            <person name="Vreeburg R."/>
            <person name="Bollema R."/>
            <person name="De Haan J."/>
            <person name="Berke L."/>
            <person name="De Ridder D."/>
            <person name="Smit S."/>
            <person name="Van Der Lee T.A.J."/>
        </authorList>
    </citation>
    <scope>NUCLEOTIDE SEQUENCE</scope>
    <source>
        <strain evidence="4">NAK:433</strain>
    </source>
</reference>
<organism evidence="4 5">
    <name type="scientific">Pectobacterium brasiliense</name>
    <dbReference type="NCBI Taxonomy" id="180957"/>
    <lineage>
        <taxon>Bacteria</taxon>
        <taxon>Pseudomonadati</taxon>
        <taxon>Pseudomonadota</taxon>
        <taxon>Gammaproteobacteria</taxon>
        <taxon>Enterobacterales</taxon>
        <taxon>Pectobacteriaceae</taxon>
        <taxon>Pectobacterium</taxon>
    </lineage>
</organism>
<evidence type="ECO:0000256" key="2">
    <source>
        <dbReference type="ARBA" id="ARBA00023125"/>
    </source>
</evidence>
<dbReference type="Gene3D" id="2.40.50.140">
    <property type="entry name" value="Nucleic acid-binding proteins"/>
    <property type="match status" value="1"/>
</dbReference>
<dbReference type="GO" id="GO:0003697">
    <property type="term" value="F:single-stranded DNA binding"/>
    <property type="evidence" value="ECO:0007669"/>
    <property type="project" value="InterPro"/>
</dbReference>
<name>A0AAE2WCK1_9GAMM</name>
<evidence type="ECO:0000313" key="5">
    <source>
        <dbReference type="Proteomes" id="UP000768524"/>
    </source>
</evidence>
<dbReference type="RefSeq" id="WP_205559048.1">
    <property type="nucleotide sequence ID" value="NZ_JACGEP010000009.1"/>
</dbReference>
<dbReference type="Proteomes" id="UP000768524">
    <property type="component" value="Unassembled WGS sequence"/>
</dbReference>
<dbReference type="AlphaFoldDB" id="A0AAE2WCK1"/>
<evidence type="ECO:0000256" key="1">
    <source>
        <dbReference type="ARBA" id="ARBA00022705"/>
    </source>
</evidence>
<dbReference type="SUPFAM" id="SSF50249">
    <property type="entry name" value="Nucleic acid-binding proteins"/>
    <property type="match status" value="1"/>
</dbReference>
<dbReference type="Pfam" id="PF02303">
    <property type="entry name" value="Phage_DNA_bind"/>
    <property type="match status" value="1"/>
</dbReference>
<accession>A0AAE2WCK1</accession>